<evidence type="ECO:0000313" key="6">
    <source>
        <dbReference type="Proteomes" id="UP000583929"/>
    </source>
</evidence>
<evidence type="ECO:0000256" key="2">
    <source>
        <dbReference type="PROSITE-ProRule" id="PRU00663"/>
    </source>
</evidence>
<dbReference type="PANTHER" id="PTHR33101:SF50">
    <property type="entry name" value="ROP GUANINE NUCLEOTIDE EXCHANGE FACTOR 1-LIKE"/>
    <property type="match status" value="1"/>
</dbReference>
<feature type="compositionally biased region" description="Low complexity" evidence="3">
    <location>
        <begin position="14"/>
        <end position="31"/>
    </location>
</feature>
<dbReference type="Gene3D" id="1.20.58.2010">
    <property type="entry name" value="PRONE domain, subdomain 1"/>
    <property type="match status" value="2"/>
</dbReference>
<organism evidence="5 6">
    <name type="scientific">Cannabis sativa</name>
    <name type="common">Hemp</name>
    <name type="synonym">Marijuana</name>
    <dbReference type="NCBI Taxonomy" id="3483"/>
    <lineage>
        <taxon>Eukaryota</taxon>
        <taxon>Viridiplantae</taxon>
        <taxon>Streptophyta</taxon>
        <taxon>Embryophyta</taxon>
        <taxon>Tracheophyta</taxon>
        <taxon>Spermatophyta</taxon>
        <taxon>Magnoliopsida</taxon>
        <taxon>eudicotyledons</taxon>
        <taxon>Gunneridae</taxon>
        <taxon>Pentapetalae</taxon>
        <taxon>rosids</taxon>
        <taxon>fabids</taxon>
        <taxon>Rosales</taxon>
        <taxon>Cannabaceae</taxon>
        <taxon>Cannabis</taxon>
    </lineage>
</organism>
<feature type="region of interest" description="Disordered" evidence="3">
    <location>
        <begin position="217"/>
        <end position="236"/>
    </location>
</feature>
<dbReference type="Pfam" id="PF03759">
    <property type="entry name" value="PRONE"/>
    <property type="match status" value="1"/>
</dbReference>
<dbReference type="GO" id="GO:0005085">
    <property type="term" value="F:guanyl-nucleotide exchange factor activity"/>
    <property type="evidence" value="ECO:0007669"/>
    <property type="project" value="UniProtKB-UniRule"/>
</dbReference>
<feature type="compositionally biased region" description="Low complexity" evidence="3">
    <location>
        <begin position="219"/>
        <end position="232"/>
    </location>
</feature>
<accession>A0A7J6F790</accession>
<dbReference type="OrthoDB" id="1053009at2759"/>
<comment type="caution">
    <text evidence="5">The sequence shown here is derived from an EMBL/GenBank/DDBJ whole genome shotgun (WGS) entry which is preliminary data.</text>
</comment>
<dbReference type="FunFam" id="1.20.58.2010:FF:000003">
    <property type="entry name" value="Rop guanine nucleotide exchange factor 14"/>
    <property type="match status" value="1"/>
</dbReference>
<dbReference type="Proteomes" id="UP000583929">
    <property type="component" value="Unassembled WGS sequence"/>
</dbReference>
<dbReference type="PANTHER" id="PTHR33101">
    <property type="entry name" value="ROP GUANINE NUCLEOTIDE EXCHANGE FACTOR 1"/>
    <property type="match status" value="1"/>
</dbReference>
<evidence type="ECO:0000256" key="1">
    <source>
        <dbReference type="ARBA" id="ARBA00022658"/>
    </source>
</evidence>
<name>A0A7J6F790_CANSA</name>
<evidence type="ECO:0000259" key="4">
    <source>
        <dbReference type="PROSITE" id="PS51334"/>
    </source>
</evidence>
<dbReference type="InterPro" id="IPR005512">
    <property type="entry name" value="PRONE_dom"/>
</dbReference>
<gene>
    <name evidence="5" type="ORF">G4B88_023875</name>
</gene>
<feature type="compositionally biased region" description="Polar residues" evidence="3">
    <location>
        <begin position="513"/>
        <end position="537"/>
    </location>
</feature>
<reference evidence="5 6" key="1">
    <citation type="journal article" date="2020" name="bioRxiv">
        <title>Sequence and annotation of 42 cannabis genomes reveals extensive copy number variation in cannabinoid synthesis and pathogen resistance genes.</title>
        <authorList>
            <person name="Mckernan K.J."/>
            <person name="Helbert Y."/>
            <person name="Kane L.T."/>
            <person name="Ebling H."/>
            <person name="Zhang L."/>
            <person name="Liu B."/>
            <person name="Eaton Z."/>
            <person name="Mclaughlin S."/>
            <person name="Kingan S."/>
            <person name="Baybayan P."/>
            <person name="Concepcion G."/>
            <person name="Jordan M."/>
            <person name="Riva A."/>
            <person name="Barbazuk W."/>
            <person name="Harkins T."/>
        </authorList>
    </citation>
    <scope>NUCLEOTIDE SEQUENCE [LARGE SCALE GENOMIC DNA]</scope>
    <source>
        <strain evidence="6">cv. Jamaican Lion 4</strain>
        <tissue evidence="5">Leaf</tissue>
    </source>
</reference>
<keyword evidence="6" id="KW-1185">Reference proteome</keyword>
<feature type="compositionally biased region" description="Acidic residues" evidence="3">
    <location>
        <begin position="1"/>
        <end position="11"/>
    </location>
</feature>
<keyword evidence="1 2" id="KW-0344">Guanine-nucleotide releasing factor</keyword>
<dbReference type="PROSITE" id="PS51334">
    <property type="entry name" value="PRONE"/>
    <property type="match status" value="1"/>
</dbReference>
<proteinExistence type="predicted"/>
<dbReference type="FunFam" id="1.20.58.2010:FF:000001">
    <property type="entry name" value="Rop guanine nucleotide exchange factor 14"/>
    <property type="match status" value="1"/>
</dbReference>
<feature type="domain" description="PRONE" evidence="4">
    <location>
        <begin position="65"/>
        <end position="458"/>
    </location>
</feature>
<dbReference type="OMA" id="GFFNAQS"/>
<evidence type="ECO:0000313" key="5">
    <source>
        <dbReference type="EMBL" id="KAF4366526.1"/>
    </source>
</evidence>
<feature type="region of interest" description="Disordered" evidence="3">
    <location>
        <begin position="490"/>
        <end position="552"/>
    </location>
</feature>
<feature type="compositionally biased region" description="Basic and acidic residues" evidence="3">
    <location>
        <begin position="543"/>
        <end position="552"/>
    </location>
</feature>
<dbReference type="EMBL" id="JAATIQ010000256">
    <property type="protein sequence ID" value="KAF4366526.1"/>
    <property type="molecule type" value="Genomic_DNA"/>
</dbReference>
<dbReference type="InterPro" id="IPR038937">
    <property type="entry name" value="RopGEF"/>
</dbReference>
<sequence length="552" mass="61445">MEGYTSDDEFESNSLSTEEVSECESSSSGFSRPHYNHDEAGTSNSPLPDSPVLPTPNIVIPDKMTSISDTNNSEVELMKERFAKLLLGEDMSGGGKGVCTALAISNAISNLSVSVFGELWKLEPLTPQKKYIWHREMDWLLCVSDSIVELTPSIQEYPGSGAFEVMVSRPRSDLYVNLPALKKLDTMLLSILDGFHNSEFYYVDPGIVASDDTARIPLSSSSSGRAGSTSDSGRQKEKWWVPFPKVRPNGLSDDARRRLQQCRECCNQILKAALAINANVLAQMEVPKVYLQSLPKSGKACLGEIIYRYMTADKFSPECLLDYLDLSSEYTTLEIANRIEASIHIWKQKHMKRSINIMVTKPCKSSWGGMVKGFSSDTERSKLLAHRAETLLHNLKMRFPALPQTILDLTKIQNNKDVGHSILESYSRVLESLAFNIMARVDDLLYIDDATKRRATIDSMCLYDPGAGRVGNSNNNVVGALPFPRQKQALTSSSSFASSRPKHPPTPIPAFHSRTQMGVNPVRRTNSLSIDRINSTSDTEDEKFDKHYAHIK</sequence>
<evidence type="ECO:0000256" key="3">
    <source>
        <dbReference type="SAM" id="MobiDB-lite"/>
    </source>
</evidence>
<dbReference type="AlphaFoldDB" id="A0A7J6F790"/>
<protein>
    <recommendedName>
        <fullName evidence="4">PRONE domain-containing protein</fullName>
    </recommendedName>
</protein>
<feature type="region of interest" description="Disordered" evidence="3">
    <location>
        <begin position="1"/>
        <end position="61"/>
    </location>
</feature>